<dbReference type="RefSeq" id="WP_146567558.1">
    <property type="nucleotide sequence ID" value="NZ_VOHL01000004.1"/>
</dbReference>
<gene>
    <name evidence="6" type="ORF">FRX57_05660</name>
</gene>
<dbReference type="Gene3D" id="1.10.10.10">
    <property type="entry name" value="Winged helix-like DNA-binding domain superfamily/Winged helix DNA-binding domain"/>
    <property type="match status" value="1"/>
</dbReference>
<evidence type="ECO:0000256" key="2">
    <source>
        <dbReference type="ARBA" id="ARBA00023015"/>
    </source>
</evidence>
<evidence type="ECO:0000256" key="1">
    <source>
        <dbReference type="ARBA" id="ARBA00022737"/>
    </source>
</evidence>
<comment type="caution">
    <text evidence="6">The sequence shown here is derived from an EMBL/GenBank/DDBJ whole genome shotgun (WGS) entry which is preliminary data.</text>
</comment>
<feature type="domain" description="PRD" evidence="5">
    <location>
        <begin position="197"/>
        <end position="306"/>
    </location>
</feature>
<feature type="domain" description="PTS EIIB type-2" evidence="4">
    <location>
        <begin position="424"/>
        <end position="514"/>
    </location>
</feature>
<dbReference type="EMBL" id="VOHL01000004">
    <property type="protein sequence ID" value="TWS97447.1"/>
    <property type="molecule type" value="Genomic_DNA"/>
</dbReference>
<dbReference type="Gene3D" id="1.10.1790.10">
    <property type="entry name" value="PRD domain"/>
    <property type="match status" value="1"/>
</dbReference>
<dbReference type="InterPro" id="IPR050661">
    <property type="entry name" value="BglG_antiterminators"/>
</dbReference>
<dbReference type="AlphaFoldDB" id="A0A5C5SCX9"/>
<dbReference type="InterPro" id="IPR036388">
    <property type="entry name" value="WH-like_DNA-bd_sf"/>
</dbReference>
<evidence type="ECO:0000259" key="5">
    <source>
        <dbReference type="PROSITE" id="PS51372"/>
    </source>
</evidence>
<dbReference type="Pfam" id="PF00874">
    <property type="entry name" value="PRD"/>
    <property type="match status" value="1"/>
</dbReference>
<dbReference type="GO" id="GO:0008982">
    <property type="term" value="F:protein-N(PI)-phosphohistidine-sugar phosphotransferase activity"/>
    <property type="evidence" value="ECO:0007669"/>
    <property type="project" value="InterPro"/>
</dbReference>
<dbReference type="Proteomes" id="UP000317430">
    <property type="component" value="Unassembled WGS sequence"/>
</dbReference>
<dbReference type="PANTHER" id="PTHR30185">
    <property type="entry name" value="CRYPTIC BETA-GLUCOSIDE BGL OPERON ANTITERMINATOR"/>
    <property type="match status" value="1"/>
</dbReference>
<keyword evidence="2" id="KW-0805">Transcription regulation</keyword>
<keyword evidence="3" id="KW-0804">Transcription</keyword>
<dbReference type="PROSITE" id="PS51372">
    <property type="entry name" value="PRD_2"/>
    <property type="match status" value="2"/>
</dbReference>
<organism evidence="6 7">
    <name type="scientific">Streptococcus cuniculipharyngis</name>
    <dbReference type="NCBI Taxonomy" id="1562651"/>
    <lineage>
        <taxon>Bacteria</taxon>
        <taxon>Bacillati</taxon>
        <taxon>Bacillota</taxon>
        <taxon>Bacilli</taxon>
        <taxon>Lactobacillales</taxon>
        <taxon>Streptococcaceae</taxon>
        <taxon>Streptococcus</taxon>
    </lineage>
</organism>
<dbReference type="InterPro" id="IPR036390">
    <property type="entry name" value="WH_DNA-bd_sf"/>
</dbReference>
<dbReference type="CDD" id="cd05568">
    <property type="entry name" value="PTS_IIB_bgl_like"/>
    <property type="match status" value="1"/>
</dbReference>
<evidence type="ECO:0000259" key="4">
    <source>
        <dbReference type="PROSITE" id="PS51099"/>
    </source>
</evidence>
<dbReference type="SUPFAM" id="SSF63520">
    <property type="entry name" value="PTS-regulatory domain, PRD"/>
    <property type="match status" value="1"/>
</dbReference>
<protein>
    <submittedName>
        <fullName evidence="6">Transcription antiterminator</fullName>
    </submittedName>
</protein>
<evidence type="ECO:0000256" key="3">
    <source>
        <dbReference type="ARBA" id="ARBA00023163"/>
    </source>
</evidence>
<accession>A0A5C5SCX9</accession>
<keyword evidence="7" id="KW-1185">Reference proteome</keyword>
<dbReference type="SUPFAM" id="SSF46785">
    <property type="entry name" value="Winged helix' DNA-binding domain"/>
    <property type="match status" value="1"/>
</dbReference>
<dbReference type="GO" id="GO:0006355">
    <property type="term" value="P:regulation of DNA-templated transcription"/>
    <property type="evidence" value="ECO:0007669"/>
    <property type="project" value="InterPro"/>
</dbReference>
<dbReference type="PANTHER" id="PTHR30185:SF18">
    <property type="entry name" value="TRANSCRIPTIONAL REGULATOR MTLR"/>
    <property type="match status" value="1"/>
</dbReference>
<reference evidence="6 7" key="1">
    <citation type="submission" date="2019-08" db="EMBL/GenBank/DDBJ databases">
        <authorList>
            <person name="Lei W."/>
        </authorList>
    </citation>
    <scope>NUCLEOTIDE SEQUENCE [LARGE SCALE GENOMIC DNA]</scope>
    <source>
        <strain evidence="6 7">CCUG 66496</strain>
    </source>
</reference>
<sequence>MILLDKSSCDLLRYLIQLETPETIMTISRSTEQSRRKIYYHLDKINDALPDDVSPIVSKPRVGILLNHQQKEACQTLLAEVASDSYIMSIDERIQLMIVYIAISSERVTIEKLMDLTDVSRNTVLNDLNDIRYRLAQEQYKVNLYATKSQGYFLQCHPLNKIQYVHSFLYDLFNEASPGFLNILREKLMVTLADEGLLSDQAQDFLLAEVSKRENDLGKKINRSEISLMLRILPYLLLSYQTMELSLEEVEDMQQKFAPVHQRIEYQVAQKISQSIQGQLAVELDEIGTCLIAILLLSYRKERDSHLTSQDFQDMAMIIDWFMASFEQTAQVRLVQKEELARRLLTHTKALLFRKNYGILSKNPLTKHIKQKYHSLFVEVKKAALILEEEWQISLNDDDLAYLTIHFGGYLEKEMDTLESSHLQQVYIICDEGVSIQKLLLRQCQKYLPPNSIQATFTTEQFKSVEDLLVADLLISTSDALETQFPLVQVQPILSYDDVVKLSHFLRHYELMTCRPHFEKRLEQLLGPHVTSPGIITQLSQEICSLFDEELLHLSHQGVTSEHTPV</sequence>
<name>A0A5C5SCX9_9STRE</name>
<evidence type="ECO:0000313" key="6">
    <source>
        <dbReference type="EMBL" id="TWS97447.1"/>
    </source>
</evidence>
<keyword evidence="1" id="KW-0677">Repeat</keyword>
<dbReference type="OrthoDB" id="369398at2"/>
<proteinExistence type="predicted"/>
<dbReference type="GO" id="GO:0009401">
    <property type="term" value="P:phosphoenolpyruvate-dependent sugar phosphotransferase system"/>
    <property type="evidence" value="ECO:0007669"/>
    <property type="project" value="InterPro"/>
</dbReference>
<dbReference type="InterPro" id="IPR036634">
    <property type="entry name" value="PRD_sf"/>
</dbReference>
<evidence type="ECO:0000313" key="7">
    <source>
        <dbReference type="Proteomes" id="UP000317430"/>
    </source>
</evidence>
<dbReference type="InterPro" id="IPR013011">
    <property type="entry name" value="PTS_EIIB_2"/>
</dbReference>
<dbReference type="InterPro" id="IPR011608">
    <property type="entry name" value="PRD"/>
</dbReference>
<feature type="domain" description="PRD" evidence="5">
    <location>
        <begin position="310"/>
        <end position="417"/>
    </location>
</feature>
<dbReference type="PROSITE" id="PS51099">
    <property type="entry name" value="PTS_EIIB_TYPE_2"/>
    <property type="match status" value="1"/>
</dbReference>